<evidence type="ECO:0000256" key="4">
    <source>
        <dbReference type="ARBA" id="ARBA00021009"/>
    </source>
</evidence>
<comment type="catalytic activity">
    <reaction evidence="13">
        <text>a ubiquinone + NADH + 5 H(+)(in) = a ubiquinol + NAD(+) + 4 H(+)(out)</text>
        <dbReference type="Rhea" id="RHEA:29091"/>
        <dbReference type="Rhea" id="RHEA-COMP:9565"/>
        <dbReference type="Rhea" id="RHEA-COMP:9566"/>
        <dbReference type="ChEBI" id="CHEBI:15378"/>
        <dbReference type="ChEBI" id="CHEBI:16389"/>
        <dbReference type="ChEBI" id="CHEBI:17976"/>
        <dbReference type="ChEBI" id="CHEBI:57540"/>
        <dbReference type="ChEBI" id="CHEBI:57945"/>
        <dbReference type="EC" id="7.1.1.2"/>
    </reaction>
</comment>
<gene>
    <name evidence="15" type="primary">nad1</name>
</gene>
<dbReference type="GO" id="GO:0003954">
    <property type="term" value="F:NADH dehydrogenase activity"/>
    <property type="evidence" value="ECO:0007669"/>
    <property type="project" value="TreeGrafter"/>
</dbReference>
<dbReference type="GO" id="GO:0009060">
    <property type="term" value="P:aerobic respiration"/>
    <property type="evidence" value="ECO:0007669"/>
    <property type="project" value="TreeGrafter"/>
</dbReference>
<keyword evidence="11 14" id="KW-0472">Membrane</keyword>
<feature type="transmembrane region" description="Helical" evidence="14">
    <location>
        <begin position="146"/>
        <end position="169"/>
    </location>
</feature>
<dbReference type="HAMAP" id="MF_01350">
    <property type="entry name" value="NDH1_NuoH"/>
    <property type="match status" value="1"/>
</dbReference>
<evidence type="ECO:0000256" key="14">
    <source>
        <dbReference type="SAM" id="Phobius"/>
    </source>
</evidence>
<keyword evidence="5" id="KW-0813">Transport</keyword>
<dbReference type="EMBL" id="MG989239">
    <property type="protein sequence ID" value="AWU49095.1"/>
    <property type="molecule type" value="Genomic_DNA"/>
</dbReference>
<proteinExistence type="inferred from homology"/>
<protein>
    <recommendedName>
        <fullName evidence="4 13">NADH-ubiquinone oxidoreductase chain 1</fullName>
        <ecNumber evidence="13">7.1.1.2</ecNumber>
    </recommendedName>
</protein>
<accession>A0A344A2V4</accession>
<sequence>MLFKLVILILMMLFSLVSVAFLTLLERKVLGYVQIRKGPNKVGVYGIFQPFSDAVKLFTKEFFFPTSSNFYPYWVSPGLTLLISVFVWAGFPYLNLILTWKYSFMFVLVVLSMAVYFIMISGWFSNSSYSMLGCLRVVAQSISYEVSFYLLILCMLFMIKSLVIGDFFIYQTKVWSMILMLPVFIMIFVSFLAELNRTPFDFTEGESELVSGFNIEYGGVGFALIFLGEYLSILFSSMILNILFMGGLNFNLTSYLKVLVISLLIILIRGTLPRYRYDKLMILCWKSYLSVVLLMLIFYSVVFF</sequence>
<comment type="function">
    <text evidence="1">Core subunit of the mitochondrial membrane respiratory chain NADH dehydrogenase (Complex I) that is believed to belong to the minimal assembly required for catalysis. Complex I functions in the transfer of electrons from NADH to the respiratory chain. The immediate electron acceptor for the enzyme is believed to be ubiquinone.</text>
</comment>
<reference evidence="15" key="1">
    <citation type="submission" date="2018-02" db="EMBL/GenBank/DDBJ databases">
        <title>Resolving the psyllid tree of life: Phylogenomic analysis of the superfamily Psylloidea (Hemiptera).</title>
        <authorList>
            <person name="Percy D.M."/>
            <person name="Sveinsson S."/>
            <person name="Lemmon A.R."/>
            <person name="Lemmon E.M."/>
            <person name="Ouvrard D."/>
            <person name="Burckhardt D."/>
        </authorList>
    </citation>
    <scope>NUCLEOTIDE SEQUENCE</scope>
    <source>
        <strain evidence="15">DP1.idba.179_circ</strain>
    </source>
</reference>
<feature type="transmembrane region" description="Helical" evidence="14">
    <location>
        <begin position="175"/>
        <end position="196"/>
    </location>
</feature>
<evidence type="ECO:0000256" key="6">
    <source>
        <dbReference type="ARBA" id="ARBA00022692"/>
    </source>
</evidence>
<evidence type="ECO:0000256" key="1">
    <source>
        <dbReference type="ARBA" id="ARBA00003257"/>
    </source>
</evidence>
<evidence type="ECO:0000256" key="7">
    <source>
        <dbReference type="ARBA" id="ARBA00022792"/>
    </source>
</evidence>
<dbReference type="PROSITE" id="PS00668">
    <property type="entry name" value="COMPLEX1_ND1_2"/>
    <property type="match status" value="1"/>
</dbReference>
<feature type="transmembrane region" description="Helical" evidence="14">
    <location>
        <begin position="217"/>
        <end position="244"/>
    </location>
</feature>
<dbReference type="Pfam" id="PF00146">
    <property type="entry name" value="NADHdh"/>
    <property type="match status" value="1"/>
</dbReference>
<feature type="transmembrane region" description="Helical" evidence="14">
    <location>
        <begin position="103"/>
        <end position="125"/>
    </location>
</feature>
<evidence type="ECO:0000256" key="10">
    <source>
        <dbReference type="ARBA" id="ARBA00023128"/>
    </source>
</evidence>
<dbReference type="EC" id="7.1.1.2" evidence="13"/>
<dbReference type="InterPro" id="IPR001694">
    <property type="entry name" value="NADH_UbQ_OxRdtase_su1/FPO"/>
</dbReference>
<organism evidence="15">
    <name type="scientific">Trioza remota</name>
    <dbReference type="NCBI Taxonomy" id="1715813"/>
    <lineage>
        <taxon>Eukaryota</taxon>
        <taxon>Metazoa</taxon>
        <taxon>Ecdysozoa</taxon>
        <taxon>Arthropoda</taxon>
        <taxon>Hexapoda</taxon>
        <taxon>Insecta</taxon>
        <taxon>Pterygota</taxon>
        <taxon>Neoptera</taxon>
        <taxon>Paraneoptera</taxon>
        <taxon>Hemiptera</taxon>
        <taxon>Sternorrhyncha</taxon>
        <taxon>Psylloidea</taxon>
        <taxon>Triozidae</taxon>
        <taxon>Trioza</taxon>
    </lineage>
</organism>
<evidence type="ECO:0000313" key="15">
    <source>
        <dbReference type="EMBL" id="AWU49095.1"/>
    </source>
</evidence>
<dbReference type="PANTHER" id="PTHR11432:SF3">
    <property type="entry name" value="NADH-UBIQUINONE OXIDOREDUCTASE CHAIN 1"/>
    <property type="match status" value="1"/>
</dbReference>
<feature type="transmembrane region" description="Helical" evidence="14">
    <location>
        <begin position="250"/>
        <end position="268"/>
    </location>
</feature>
<keyword evidence="7" id="KW-0999">Mitochondrion inner membrane</keyword>
<feature type="transmembrane region" description="Helical" evidence="14">
    <location>
        <begin position="6"/>
        <end position="25"/>
    </location>
</feature>
<comment type="subcellular location">
    <subcellularLocation>
        <location evidence="2 12">Mitochondrion inner membrane</location>
        <topology evidence="2 12">Multi-pass membrane protein</topology>
    </subcellularLocation>
</comment>
<evidence type="ECO:0000256" key="11">
    <source>
        <dbReference type="ARBA" id="ARBA00023136"/>
    </source>
</evidence>
<keyword evidence="6 12" id="KW-0812">Transmembrane</keyword>
<feature type="transmembrane region" description="Helical" evidence="14">
    <location>
        <begin position="280"/>
        <end position="302"/>
    </location>
</feature>
<evidence type="ECO:0000256" key="2">
    <source>
        <dbReference type="ARBA" id="ARBA00004448"/>
    </source>
</evidence>
<keyword evidence="12" id="KW-0520">NAD</keyword>
<dbReference type="PANTHER" id="PTHR11432">
    <property type="entry name" value="NADH DEHYDROGENASE SUBUNIT 1"/>
    <property type="match status" value="1"/>
</dbReference>
<dbReference type="PROSITE" id="PS00667">
    <property type="entry name" value="COMPLEX1_ND1_1"/>
    <property type="match status" value="1"/>
</dbReference>
<dbReference type="GO" id="GO:0008137">
    <property type="term" value="F:NADH dehydrogenase (ubiquinone) activity"/>
    <property type="evidence" value="ECO:0007669"/>
    <property type="project" value="UniProtKB-EC"/>
</dbReference>
<evidence type="ECO:0000256" key="9">
    <source>
        <dbReference type="ARBA" id="ARBA00023075"/>
    </source>
</evidence>
<evidence type="ECO:0000256" key="3">
    <source>
        <dbReference type="ARBA" id="ARBA00010535"/>
    </source>
</evidence>
<feature type="transmembrane region" description="Helical" evidence="14">
    <location>
        <begin position="70"/>
        <end position="91"/>
    </location>
</feature>
<comment type="similarity">
    <text evidence="3 12">Belongs to the complex I subunit 1 family.</text>
</comment>
<evidence type="ECO:0000256" key="13">
    <source>
        <dbReference type="RuleBase" id="RU000473"/>
    </source>
</evidence>
<dbReference type="AlphaFoldDB" id="A0A344A2V4"/>
<name>A0A344A2V4_9HEMI</name>
<keyword evidence="10 13" id="KW-0496">Mitochondrion</keyword>
<dbReference type="InterPro" id="IPR018086">
    <property type="entry name" value="NADH_UbQ_OxRdtase_su1_CS"/>
</dbReference>
<geneLocation type="mitochondrion" evidence="15"/>
<dbReference type="GO" id="GO:0005743">
    <property type="term" value="C:mitochondrial inner membrane"/>
    <property type="evidence" value="ECO:0007669"/>
    <property type="project" value="UniProtKB-SubCell"/>
</dbReference>
<keyword evidence="8 14" id="KW-1133">Transmembrane helix</keyword>
<evidence type="ECO:0000256" key="8">
    <source>
        <dbReference type="ARBA" id="ARBA00022989"/>
    </source>
</evidence>
<keyword evidence="9 13" id="KW-0830">Ubiquinone</keyword>
<evidence type="ECO:0000256" key="5">
    <source>
        <dbReference type="ARBA" id="ARBA00022448"/>
    </source>
</evidence>
<evidence type="ECO:0000256" key="12">
    <source>
        <dbReference type="RuleBase" id="RU000471"/>
    </source>
</evidence>